<comment type="caution">
    <text evidence="8">The sequence shown here is derived from an EMBL/GenBank/DDBJ whole genome shotgun (WGS) entry which is preliminary data.</text>
</comment>
<feature type="region of interest" description="Disordered" evidence="7">
    <location>
        <begin position="454"/>
        <end position="476"/>
    </location>
</feature>
<comment type="cofactor">
    <cofactor evidence="1">
        <name>Zn(2+)</name>
        <dbReference type="ChEBI" id="CHEBI:29105"/>
    </cofactor>
</comment>
<evidence type="ECO:0000256" key="4">
    <source>
        <dbReference type="ARBA" id="ARBA00022801"/>
    </source>
</evidence>
<feature type="region of interest" description="Disordered" evidence="7">
    <location>
        <begin position="333"/>
        <end position="360"/>
    </location>
</feature>
<dbReference type="PANTHER" id="PTHR15910">
    <property type="entry name" value="ARCHAEMETZINCIN"/>
    <property type="match status" value="1"/>
</dbReference>
<evidence type="ECO:0000256" key="7">
    <source>
        <dbReference type="SAM" id="MobiDB-lite"/>
    </source>
</evidence>
<keyword evidence="4" id="KW-0378">Hydrolase</keyword>
<keyword evidence="3" id="KW-0479">Metal-binding</keyword>
<sequence>MPRSRSKPALESCRHSILTSSLSPHAESTGYRPYTNQQVLNAITGRRKHPPDAISRLQLDAFPAPLVLPGDAIDLDPKYPPQSFRSWLNESMRNQVTSRQNIVYIAAPPEIDRSVKFMEAWSRPNMKPSTVPKRYAESRHLMANEQQAAISCDKNVPDIINYLKAFYHGLKVKPLPTPLKFKSWDDSPNRNSKSKARKGIRTKSDAQAVALSTDTEAVRIQVRRTPPSSTDSPEHVYPYSHQLNLNDMTDVALSVLPPDAYALVLLTEHDMYESEDDDFCCGRAWGASRVAIVSSARYQPCLDRMHGVDRDHVWPTSHCADFLESMSSVENVTEPYERRQSTKRRRIDEAAQGQSPLDSSPLARAFESHNCVVASGQLSAVGLNSMFLFRLCRTVSHELGHCFGLDHCMYKACVMQGTASVAEDMRQPPYLCPVCEAKIAWAVVGGHTAESEAVGGSESAKAKRKKARHAGAQSDGEELDHLLANWKRERHVAMKRFCEQYDDAFASLLAWSTAFLDASQSE</sequence>
<dbReference type="CDD" id="cd11375">
    <property type="entry name" value="Peptidase_M54"/>
    <property type="match status" value="1"/>
</dbReference>
<dbReference type="SUPFAM" id="SSF55486">
    <property type="entry name" value="Metalloproteases ('zincins'), catalytic domain"/>
    <property type="match status" value="1"/>
</dbReference>
<dbReference type="Proteomes" id="UP001172673">
    <property type="component" value="Unassembled WGS sequence"/>
</dbReference>
<feature type="region of interest" description="Disordered" evidence="7">
    <location>
        <begin position="181"/>
        <end position="208"/>
    </location>
</feature>
<dbReference type="InterPro" id="IPR024079">
    <property type="entry name" value="MetalloPept_cat_dom_sf"/>
</dbReference>
<proteinExistence type="predicted"/>
<dbReference type="GO" id="GO:0008237">
    <property type="term" value="F:metallopeptidase activity"/>
    <property type="evidence" value="ECO:0007669"/>
    <property type="project" value="UniProtKB-KW"/>
</dbReference>
<dbReference type="InterPro" id="IPR012962">
    <property type="entry name" value="Pept_M54_archaemetzincn"/>
</dbReference>
<keyword evidence="6" id="KW-0482">Metalloprotease</keyword>
<organism evidence="8 9">
    <name type="scientific">Cladophialophora chaetospira</name>
    <dbReference type="NCBI Taxonomy" id="386627"/>
    <lineage>
        <taxon>Eukaryota</taxon>
        <taxon>Fungi</taxon>
        <taxon>Dikarya</taxon>
        <taxon>Ascomycota</taxon>
        <taxon>Pezizomycotina</taxon>
        <taxon>Eurotiomycetes</taxon>
        <taxon>Chaetothyriomycetidae</taxon>
        <taxon>Chaetothyriales</taxon>
        <taxon>Herpotrichiellaceae</taxon>
        <taxon>Cladophialophora</taxon>
    </lineage>
</organism>
<dbReference type="Gene3D" id="3.40.390.10">
    <property type="entry name" value="Collagenase (Catalytic Domain)"/>
    <property type="match status" value="1"/>
</dbReference>
<gene>
    <name evidence="8" type="ORF">H2200_006031</name>
</gene>
<feature type="region of interest" description="Disordered" evidence="7">
    <location>
        <begin position="1"/>
        <end position="33"/>
    </location>
</feature>
<evidence type="ECO:0000256" key="6">
    <source>
        <dbReference type="ARBA" id="ARBA00023049"/>
    </source>
</evidence>
<dbReference type="Pfam" id="PF07998">
    <property type="entry name" value="Peptidase_M54"/>
    <property type="match status" value="1"/>
</dbReference>
<evidence type="ECO:0000313" key="8">
    <source>
        <dbReference type="EMBL" id="KAJ9609703.1"/>
    </source>
</evidence>
<reference evidence="8" key="1">
    <citation type="submission" date="2022-10" db="EMBL/GenBank/DDBJ databases">
        <title>Culturing micro-colonial fungi from biological soil crusts in the Mojave desert and describing Neophaeococcomyces mojavensis, and introducing the new genera and species Taxawa tesnikishii.</title>
        <authorList>
            <person name="Kurbessoian T."/>
            <person name="Stajich J.E."/>
        </authorList>
    </citation>
    <scope>NUCLEOTIDE SEQUENCE</scope>
    <source>
        <strain evidence="8">TK_41</strain>
    </source>
</reference>
<keyword evidence="9" id="KW-1185">Reference proteome</keyword>
<feature type="compositionally biased region" description="Basic residues" evidence="7">
    <location>
        <begin position="192"/>
        <end position="201"/>
    </location>
</feature>
<dbReference type="AlphaFoldDB" id="A0AA39CI62"/>
<accession>A0AA39CI62</accession>
<evidence type="ECO:0000256" key="2">
    <source>
        <dbReference type="ARBA" id="ARBA00022670"/>
    </source>
</evidence>
<evidence type="ECO:0000256" key="1">
    <source>
        <dbReference type="ARBA" id="ARBA00001947"/>
    </source>
</evidence>
<dbReference type="EMBL" id="JAPDRK010000008">
    <property type="protein sequence ID" value="KAJ9609703.1"/>
    <property type="molecule type" value="Genomic_DNA"/>
</dbReference>
<dbReference type="PANTHER" id="PTHR15910:SF1">
    <property type="entry name" value="ARCHAEMETZINCIN-2"/>
    <property type="match status" value="1"/>
</dbReference>
<protein>
    <submittedName>
        <fullName evidence="8">Uncharacterized protein</fullName>
    </submittedName>
</protein>
<evidence type="ECO:0000313" key="9">
    <source>
        <dbReference type="Proteomes" id="UP001172673"/>
    </source>
</evidence>
<keyword evidence="5" id="KW-0862">Zinc</keyword>
<dbReference type="GO" id="GO:0046872">
    <property type="term" value="F:metal ion binding"/>
    <property type="evidence" value="ECO:0007669"/>
    <property type="project" value="UniProtKB-KW"/>
</dbReference>
<name>A0AA39CI62_9EURO</name>
<keyword evidence="2" id="KW-0645">Protease</keyword>
<evidence type="ECO:0000256" key="5">
    <source>
        <dbReference type="ARBA" id="ARBA00022833"/>
    </source>
</evidence>
<dbReference type="GO" id="GO:0006508">
    <property type="term" value="P:proteolysis"/>
    <property type="evidence" value="ECO:0007669"/>
    <property type="project" value="UniProtKB-KW"/>
</dbReference>
<evidence type="ECO:0000256" key="3">
    <source>
        <dbReference type="ARBA" id="ARBA00022723"/>
    </source>
</evidence>